<proteinExistence type="predicted"/>
<protein>
    <submittedName>
        <fullName evidence="2">Uncharacterized protein</fullName>
    </submittedName>
</protein>
<gene>
    <name evidence="2" type="ORF">PSTT_06890</name>
</gene>
<dbReference type="VEuPathDB" id="FungiDB:PSHT_06285"/>
<dbReference type="VEuPathDB" id="FungiDB:PSTT_06890"/>
<feature type="region of interest" description="Disordered" evidence="1">
    <location>
        <begin position="151"/>
        <end position="212"/>
    </location>
</feature>
<feature type="compositionally biased region" description="Polar residues" evidence="1">
    <location>
        <begin position="185"/>
        <end position="212"/>
    </location>
</feature>
<feature type="region of interest" description="Disordered" evidence="1">
    <location>
        <begin position="246"/>
        <end position="325"/>
    </location>
</feature>
<feature type="compositionally biased region" description="Polar residues" evidence="1">
    <location>
        <begin position="313"/>
        <end position="325"/>
    </location>
</feature>
<feature type="compositionally biased region" description="Polar residues" evidence="1">
    <location>
        <begin position="280"/>
        <end position="303"/>
    </location>
</feature>
<evidence type="ECO:0000256" key="1">
    <source>
        <dbReference type="SAM" id="MobiDB-lite"/>
    </source>
</evidence>
<keyword evidence="3" id="KW-1185">Reference proteome</keyword>
<name>A0A2S4VIF5_9BASI</name>
<dbReference type="Proteomes" id="UP000239156">
    <property type="component" value="Unassembled WGS sequence"/>
</dbReference>
<evidence type="ECO:0000313" key="2">
    <source>
        <dbReference type="EMBL" id="POW09331.1"/>
    </source>
</evidence>
<reference evidence="2" key="1">
    <citation type="submission" date="2017-12" db="EMBL/GenBank/DDBJ databases">
        <title>Gene loss provides genomic basis for host adaptation in cereal stripe rust fungi.</title>
        <authorList>
            <person name="Xia C."/>
        </authorList>
    </citation>
    <scope>NUCLEOTIDE SEQUENCE [LARGE SCALE GENOMIC DNA]</scope>
    <source>
        <strain evidence="2">93-210</strain>
    </source>
</reference>
<feature type="compositionally biased region" description="Polar residues" evidence="1">
    <location>
        <begin position="162"/>
        <end position="178"/>
    </location>
</feature>
<accession>A0A2S4VIF5</accession>
<sequence length="325" mass="34616">MSRDVAYISKDIAEHSVRSVQSTAPLSTNLSKPAQSDCLQSNQTLQSKSSNIKTTGIQSFLQAGISCPRDNHTERRTKLTYAAVAKISIAEDKRNKKTIPAALTNQIFSEKPMACLESLYSGQVAGMSAAAPNQTIHIDDVTRALKHLNKSLIPNPKPASAAATSSRKAVQIPRTTVTIRRDQTINDGNKSSSALVTQLKSGQAGSTARHQPFHRQQSFLKTNNGPSIANSVQAYAAAVSKTLAQQKITDQDVTESPSGLSTSKSSNLHRSTHRGAPCWSGSSQITSAQPIPTNVNPIKSSNLGKAAEIPNGRQCSTSRSSSLKG</sequence>
<evidence type="ECO:0000313" key="3">
    <source>
        <dbReference type="Proteomes" id="UP000239156"/>
    </source>
</evidence>
<dbReference type="EMBL" id="PKSL01000056">
    <property type="protein sequence ID" value="POW09331.1"/>
    <property type="molecule type" value="Genomic_DNA"/>
</dbReference>
<comment type="caution">
    <text evidence="2">The sequence shown here is derived from an EMBL/GenBank/DDBJ whole genome shotgun (WGS) entry which is preliminary data.</text>
</comment>
<feature type="compositionally biased region" description="Polar residues" evidence="1">
    <location>
        <begin position="254"/>
        <end position="269"/>
    </location>
</feature>
<organism evidence="2 3">
    <name type="scientific">Puccinia striiformis</name>
    <dbReference type="NCBI Taxonomy" id="27350"/>
    <lineage>
        <taxon>Eukaryota</taxon>
        <taxon>Fungi</taxon>
        <taxon>Dikarya</taxon>
        <taxon>Basidiomycota</taxon>
        <taxon>Pucciniomycotina</taxon>
        <taxon>Pucciniomycetes</taxon>
        <taxon>Pucciniales</taxon>
        <taxon>Pucciniaceae</taxon>
        <taxon>Puccinia</taxon>
    </lineage>
</organism>